<feature type="region of interest" description="Disordered" evidence="1">
    <location>
        <begin position="334"/>
        <end position="369"/>
    </location>
</feature>
<proteinExistence type="predicted"/>
<dbReference type="RefSeq" id="WP_077243873.1">
    <property type="nucleotide sequence ID" value="NZ_MUZR01000011.1"/>
</dbReference>
<comment type="caution">
    <text evidence="2">The sequence shown here is derived from an EMBL/GenBank/DDBJ whole genome shotgun (WGS) entry which is preliminary data.</text>
</comment>
<dbReference type="OrthoDB" id="5697269at2"/>
<name>A0A1V3A003_9GAMM</name>
<dbReference type="Proteomes" id="UP000189177">
    <property type="component" value="Unassembled WGS sequence"/>
</dbReference>
<reference evidence="2 3" key="1">
    <citation type="submission" date="2017-02" db="EMBL/GenBank/DDBJ databases">
        <title>Genomic diversity within the haloalkaliphilic genus Thioalkalivibrio.</title>
        <authorList>
            <person name="Ahn A.-C."/>
            <person name="Meier-Kolthoff J."/>
            <person name="Overmars L."/>
            <person name="Richter M."/>
            <person name="Woyke T."/>
            <person name="Sorokin D.Y."/>
            <person name="Muyzer G."/>
        </authorList>
    </citation>
    <scope>NUCLEOTIDE SEQUENCE [LARGE SCALE GENOMIC DNA]</scope>
    <source>
        <strain evidence="2 3">HL17</strain>
    </source>
</reference>
<evidence type="ECO:0000256" key="1">
    <source>
        <dbReference type="SAM" id="MobiDB-lite"/>
    </source>
</evidence>
<evidence type="ECO:0000313" key="3">
    <source>
        <dbReference type="Proteomes" id="UP000189177"/>
    </source>
</evidence>
<gene>
    <name evidence="2" type="ORF">B1A74_04375</name>
</gene>
<organism evidence="2 3">
    <name type="scientific">Thioalkalivibrio halophilus</name>
    <dbReference type="NCBI Taxonomy" id="252474"/>
    <lineage>
        <taxon>Bacteria</taxon>
        <taxon>Pseudomonadati</taxon>
        <taxon>Pseudomonadota</taxon>
        <taxon>Gammaproteobacteria</taxon>
        <taxon>Chromatiales</taxon>
        <taxon>Ectothiorhodospiraceae</taxon>
        <taxon>Thioalkalivibrio</taxon>
    </lineage>
</organism>
<protein>
    <submittedName>
        <fullName evidence="2">Uncharacterized protein</fullName>
    </submittedName>
</protein>
<keyword evidence="3" id="KW-1185">Reference proteome</keyword>
<sequence length="438" mass="48595">MLKQVAIGGAVLVLAGLGYHQYEIGQIEGSLDDLAAELRPLGELDYSRVRIGVNGHLHVEGLRFDPHALPGRLQAERISLESESIPELLRLRRTLARDRLPRALGVSVHQLRIPATWSRANANAPLARFFTRLDTAGCAALADSDHTRVLDRLGLDRPPVDLALSYRIEGSGERMELRSEHHAGGLGIFHTRMELEPRAGTRNLDRLAPALLEAPMRELTFEYRDAGYYASLQDLCIRESGMAAEPWREHHMGEWLQVWADAGLQPGPILTHGYREFIANPESVEIRVGRVREPLRETRGMDSPVQLLDQLDLRLTVNGERIGPVDLHTGNFVGLPEEDQPAPEQDPTAAETATLPAPDSGTETALAPGAPTGGILAWEALPGHVDRYAIVITERGHRRPGRLLEAGDDHLRLRQRLHGGFIVIRLQRDEIREVRAAR</sequence>
<dbReference type="EMBL" id="MUZR01000011">
    <property type="protein sequence ID" value="OOC10674.1"/>
    <property type="molecule type" value="Genomic_DNA"/>
</dbReference>
<dbReference type="AlphaFoldDB" id="A0A1V3A003"/>
<evidence type="ECO:0000313" key="2">
    <source>
        <dbReference type="EMBL" id="OOC10674.1"/>
    </source>
</evidence>
<accession>A0A1V3A003</accession>
<feature type="compositionally biased region" description="Low complexity" evidence="1">
    <location>
        <begin position="342"/>
        <end position="358"/>
    </location>
</feature>